<protein>
    <submittedName>
        <fullName evidence="1">Uncharacterized protein</fullName>
    </submittedName>
</protein>
<dbReference type="Proteomes" id="UP001296993">
    <property type="component" value="Unassembled WGS sequence"/>
</dbReference>
<dbReference type="EMBL" id="JAGIOF010000001">
    <property type="protein sequence ID" value="MBP2388163.1"/>
    <property type="molecule type" value="Genomic_DNA"/>
</dbReference>
<organism evidence="1 2">
    <name type="scientific">Paeniglutamicibacter kerguelensis</name>
    <dbReference type="NCBI Taxonomy" id="254788"/>
    <lineage>
        <taxon>Bacteria</taxon>
        <taxon>Bacillati</taxon>
        <taxon>Actinomycetota</taxon>
        <taxon>Actinomycetes</taxon>
        <taxon>Micrococcales</taxon>
        <taxon>Micrococcaceae</taxon>
        <taxon>Paeniglutamicibacter</taxon>
    </lineage>
</organism>
<reference evidence="1 2" key="1">
    <citation type="submission" date="2021-03" db="EMBL/GenBank/DDBJ databases">
        <title>Sequencing the genomes of 1000 actinobacteria strains.</title>
        <authorList>
            <person name="Klenk H.-P."/>
        </authorList>
    </citation>
    <scope>NUCLEOTIDE SEQUENCE [LARGE SCALE GENOMIC DNA]</scope>
    <source>
        <strain evidence="1 2">DSM 15797</strain>
    </source>
</reference>
<comment type="caution">
    <text evidence="1">The sequence shown here is derived from an EMBL/GenBank/DDBJ whole genome shotgun (WGS) entry which is preliminary data.</text>
</comment>
<accession>A0ABS4XIS5</accession>
<gene>
    <name evidence="1" type="ORF">JOF47_003674</name>
</gene>
<evidence type="ECO:0000313" key="2">
    <source>
        <dbReference type="Proteomes" id="UP001296993"/>
    </source>
</evidence>
<name>A0ABS4XIS5_9MICC</name>
<sequence length="197" mass="21440">MVLKVAKSPGRASNGLEGAMTNAAGCAFRQPPQAWLLRRRFVAVPDPMRTDTGLPQCSLAQAAILRRVTGNGRPVFALGASCCPRHGAPWTHHACHRFFRGPELAAPCGERGGFHPEDNLRRVSARKCEHLHPGQVEDCNAPIAPKPFPNTHLSRPEEDAECVPGRSYQSGCALPCETVHCLVFYDHFSTGNHSECP</sequence>
<evidence type="ECO:0000313" key="1">
    <source>
        <dbReference type="EMBL" id="MBP2388163.1"/>
    </source>
</evidence>
<proteinExistence type="predicted"/>
<keyword evidence="2" id="KW-1185">Reference proteome</keyword>